<dbReference type="Pfam" id="PF24598">
    <property type="entry name" value="DOP1_C"/>
    <property type="match status" value="1"/>
</dbReference>
<keyword evidence="8" id="KW-1185">Reference proteome</keyword>
<protein>
    <submittedName>
        <fullName evidence="7">N-terminal domain-containing protein, putative</fullName>
    </submittedName>
</protein>
<evidence type="ECO:0000256" key="1">
    <source>
        <dbReference type="ARBA" id="ARBA00022448"/>
    </source>
</evidence>
<name>A0A2H6KDX3_9APIC</name>
<dbReference type="GO" id="GO:0006895">
    <property type="term" value="P:Golgi to endosome transport"/>
    <property type="evidence" value="ECO:0007669"/>
    <property type="project" value="InterPro"/>
</dbReference>
<dbReference type="PANTHER" id="PTHR14042:SF24">
    <property type="entry name" value="PROTEIN DOPEY-1 HOMOLOG"/>
    <property type="match status" value="1"/>
</dbReference>
<feature type="region of interest" description="Disordered" evidence="4">
    <location>
        <begin position="2061"/>
        <end position="2100"/>
    </location>
</feature>
<dbReference type="RefSeq" id="XP_028867434.1">
    <property type="nucleotide sequence ID" value="XM_029011601.1"/>
</dbReference>
<feature type="region of interest" description="Disordered" evidence="4">
    <location>
        <begin position="1947"/>
        <end position="1967"/>
    </location>
</feature>
<dbReference type="VEuPathDB" id="PiroplasmaDB:BOVATA_026840"/>
<comment type="caution">
    <text evidence="7">The sequence shown here is derived from an EMBL/GenBank/DDBJ whole genome shotgun (WGS) entry which is preliminary data.</text>
</comment>
<dbReference type="InterPro" id="IPR040314">
    <property type="entry name" value="DOP1"/>
</dbReference>
<dbReference type="GO" id="GO:0015031">
    <property type="term" value="P:protein transport"/>
    <property type="evidence" value="ECO:0007669"/>
    <property type="project" value="UniProtKB-KW"/>
</dbReference>
<evidence type="ECO:0000259" key="6">
    <source>
        <dbReference type="Pfam" id="PF24598"/>
    </source>
</evidence>
<evidence type="ECO:0000256" key="4">
    <source>
        <dbReference type="SAM" id="MobiDB-lite"/>
    </source>
</evidence>
<keyword evidence="1" id="KW-0813">Transport</keyword>
<reference evidence="7 8" key="1">
    <citation type="journal article" date="2017" name="BMC Genomics">
        <title>Whole-genome assembly of Babesia ovata and comparative genomics between closely related pathogens.</title>
        <authorList>
            <person name="Yamagishi J."/>
            <person name="Asada M."/>
            <person name="Hakimi H."/>
            <person name="Tanaka T.Q."/>
            <person name="Sugimoto C."/>
            <person name="Kawazu S."/>
        </authorList>
    </citation>
    <scope>NUCLEOTIDE SEQUENCE [LARGE SCALE GENOMIC DNA]</scope>
    <source>
        <strain evidence="7 8">Miyake</strain>
    </source>
</reference>
<dbReference type="InterPro" id="IPR016024">
    <property type="entry name" value="ARM-type_fold"/>
</dbReference>
<dbReference type="EMBL" id="BDSA01000003">
    <property type="protein sequence ID" value="GBE61191.1"/>
    <property type="molecule type" value="Genomic_DNA"/>
</dbReference>
<evidence type="ECO:0000313" key="8">
    <source>
        <dbReference type="Proteomes" id="UP000236319"/>
    </source>
</evidence>
<feature type="domain" description="DOP1 N-terminal" evidence="5">
    <location>
        <begin position="19"/>
        <end position="304"/>
    </location>
</feature>
<dbReference type="GO" id="GO:0005802">
    <property type="term" value="C:trans-Golgi network"/>
    <property type="evidence" value="ECO:0007669"/>
    <property type="project" value="TreeGrafter"/>
</dbReference>
<comment type="similarity">
    <text evidence="3">Belongs to the DOP1 family.</text>
</comment>
<evidence type="ECO:0000259" key="5">
    <source>
        <dbReference type="Pfam" id="PF04118"/>
    </source>
</evidence>
<evidence type="ECO:0000313" key="7">
    <source>
        <dbReference type="EMBL" id="GBE61191.1"/>
    </source>
</evidence>
<dbReference type="Pfam" id="PF04118">
    <property type="entry name" value="Dopey_N"/>
    <property type="match status" value="1"/>
</dbReference>
<keyword evidence="2" id="KW-0653">Protein transport</keyword>
<organism evidence="7 8">
    <name type="scientific">Babesia ovata</name>
    <dbReference type="NCBI Taxonomy" id="189622"/>
    <lineage>
        <taxon>Eukaryota</taxon>
        <taxon>Sar</taxon>
        <taxon>Alveolata</taxon>
        <taxon>Apicomplexa</taxon>
        <taxon>Aconoidasida</taxon>
        <taxon>Piroplasmida</taxon>
        <taxon>Babesiidae</taxon>
        <taxon>Babesia</taxon>
    </lineage>
</organism>
<dbReference type="InterPro" id="IPR056457">
    <property type="entry name" value="DOP1_C"/>
</dbReference>
<dbReference type="OrthoDB" id="297643at2759"/>
<sequence>MSSDGVPSSSVNDITQWSDKKKLEAEVQYILLQFEKPKEWADLMNCLIRLHRSIRQSTICEIPQKETICKRLAQCLNPQLPSGIHARALEVYGSILEKVGSEGLAQNLALFSSGLFPFFTYSSSSVKPVFLNLIEQFYIPLGKKLLPCLIGLLICIIPGLDDDKSESYEQVYKALERISDCVSERSYMRALWLILLNASKIRLSTLTVIANKLAPGLPMLPAERVDILVPHRHVLVMRSLEATTEDDSLLVLREMINLLIKHFPLDSNILSDADKSLLCRQCLKLLTKRNWSLNRRLYQWIFNATNDFNTSSESLDLTYFTKYSKDNLISAIKELLTAKGKTLDEVLIPIKIIVTFITDADLKGVTEKLMPALCIPILKYICKEHEEEEWRANIIESTRLIFDTSLTPTSVIFESIVSEYNNYAASNYASCSSVWHDMLELSSVYLDEVCTQLYLEDVLCGLFMLMNNALDHLHRLQIKDDLNVINHVIMYVSTIFSRVEGIIRGEDNFVRFDDTIKLDEEEDKKMNMLMSYQNSCNTYVSKYLDSFYTDALTYFEDHAEELSAYELNTIDLLNDLAVRFVAVEGYMAVVPLTKGFWRSKTFVDSIGSHRQDFLNDTYLPQHTMVESPSFESYIFPTLFRSDSIVSNSNAVTPSAKTTDATTKDTFKLEHWIQTLLKCTVANNAQLFCRGIRTFIALLRLPNKRDMYSYVETNGEHIRNIILRLWNSLDDSHAASHSEIVLLLIQLNNTMPPSRVEAEKIIVQDLTRSETDLKVAAMLRFGVLWRYGHIHAPKEELFSEALGCILDNVEESDPKLRYYSCSFLSESVAILPNLINPILRALVSFDKIDPESYSSYIVNVLRKFRHLSYIVSREGPMLLDLMQRRQAPPQLIELVQGEDIYSRMIGVSKSVMEGSAMKGPGSVSANLMHPNMGAAATIDGNRSATLVTFPTLRDPKGISYEDSCIYDYVDLLVVLTLKYICLNINVSALLNFTTFEGLEQYANESTDNQTESTHVLHENAMLFRCTAIDFMKLFLSTIQPTSRAKEVACLISRPLLCVLYHFHLKDEAIVQTQLLYLLKVVIDRCHVDSPAISEATSALIDSSKDLARQSVVSMKGMSGRSVEADTSSQKGVSFDLSNVEGVERSDTDLSRLSGYAQEIRNRKKYGTEALSNAIRSAADTAPTNESYAGDGLGAGRRYPFDHTSCILPRMYIINVVAIKQEHVGNLKKITDDLLFAQILESCIFNTAKAGRVHLLQSYIDFSLYTLKYLTPANSLRYSSTFITHFCNHLYQGTDWIKIAAISQYLRGIYVMLGHITNKLGNLKIDLKSMERFNHDNALSPCSLSAILNITEMGYMQNDGGNETSRTTRGLVSKQKAHLVTTKEEPILFEISQVVDVCMQCLLWVEKRNNADILNRVRGMAVGDSAVVDSPKRGSITFKVDGGNQESIRLDIIMSVQSIYKEILQGFRLMFQCLPHHFTEGCLVLWNKAEHSQHSREIKLELISCLNAMPQFSRQKMISYILDMLEPFAKSSKYKHLRGYQLLSANVRDNAVCEFIYALIDLPMTAKRDVEDTFHVMKRYVTFVLNYQRQPMVLLWSFQTICNFDKSHPTKNANVIEKSLKKFLSEVMYGLIYQSVGLYMHKVCTWLLPRNYDLEPPLPPHMYVINNEYYEHVNPKDSILACAGYTPKGNAASATTAKTKSVDNLDCLCKNALAQMIVFSYETAQLSRRTAIANIFFQVLLNNLGSYVLPMLQEKLDRPLTYRYLVLLLLRNLPFNLYEGSLQCIKKPIIDYINMPGFFKTNRRGFRCITTLFRLVADDECRGTVDRLSRLDHYTCPPHSSVFTSRSMDIQGRVKYLKRLAFVLYACRNDTFAPHIATIIERLTDNYRAYDDDNLRTRALLVMRVLLIKMSQKYLTVLWPVLLSELIKVFDRENRALIGLDASQSASIADRQSGKAHTSRGADGRTSPDPSRYKLLKEALKIIDVAYSLKLNDFLIYQWMFVNDMADKYYTENENEVETDAFEFKPFLMIIEQKYPEVVKKHLRNDYYLKMRKFIDSDAAYDAELPQPSSPANNDQTAARQGPHGKMDEQVPLASAQDSTERKQLTQELIDLSIENDLLDTGVEHRDLESELNVHQICKMYRKTFHITLIPVTPNTPYEAATRLPGKPALRGWG</sequence>
<evidence type="ECO:0000256" key="3">
    <source>
        <dbReference type="ARBA" id="ARBA00046326"/>
    </source>
</evidence>
<dbReference type="PANTHER" id="PTHR14042">
    <property type="entry name" value="DOPEY-RELATED"/>
    <property type="match status" value="1"/>
</dbReference>
<dbReference type="GO" id="GO:0005768">
    <property type="term" value="C:endosome"/>
    <property type="evidence" value="ECO:0007669"/>
    <property type="project" value="TreeGrafter"/>
</dbReference>
<feature type="compositionally biased region" description="Polar residues" evidence="4">
    <location>
        <begin position="2068"/>
        <end position="2077"/>
    </location>
</feature>
<dbReference type="GO" id="GO:0005829">
    <property type="term" value="C:cytosol"/>
    <property type="evidence" value="ECO:0007669"/>
    <property type="project" value="GOC"/>
</dbReference>
<accession>A0A2H6KDX3</accession>
<feature type="domain" description="DOP1-like C-terminal" evidence="6">
    <location>
        <begin position="1776"/>
        <end position="2012"/>
    </location>
</feature>
<evidence type="ECO:0000256" key="2">
    <source>
        <dbReference type="ARBA" id="ARBA00022927"/>
    </source>
</evidence>
<dbReference type="Proteomes" id="UP000236319">
    <property type="component" value="Unassembled WGS sequence"/>
</dbReference>
<proteinExistence type="inferred from homology"/>
<dbReference type="InterPro" id="IPR007249">
    <property type="entry name" value="DOP1_N"/>
</dbReference>
<gene>
    <name evidence="7" type="ORF">BOVATA_026840</name>
</gene>
<dbReference type="GeneID" id="39874961"/>
<dbReference type="SUPFAM" id="SSF48371">
    <property type="entry name" value="ARM repeat"/>
    <property type="match status" value="1"/>
</dbReference>